<dbReference type="SMART" id="SM00382">
    <property type="entry name" value="AAA"/>
    <property type="match status" value="1"/>
</dbReference>
<gene>
    <name evidence="4" type="ORF">ABFE88_11465</name>
</gene>
<dbReference type="SUPFAM" id="SSF52540">
    <property type="entry name" value="P-loop containing nucleoside triphosphate hydrolases"/>
    <property type="match status" value="1"/>
</dbReference>
<dbReference type="Proteomes" id="UP001424532">
    <property type="component" value="Unassembled WGS sequence"/>
</dbReference>
<accession>A0ABV0DEQ5</accession>
<evidence type="ECO:0000259" key="3">
    <source>
        <dbReference type="PROSITE" id="PS50893"/>
    </source>
</evidence>
<comment type="caution">
    <text evidence="4">The sequence shown here is derived from an EMBL/GenBank/DDBJ whole genome shotgun (WGS) entry which is preliminary data.</text>
</comment>
<evidence type="ECO:0000256" key="2">
    <source>
        <dbReference type="ARBA" id="ARBA00022840"/>
    </source>
</evidence>
<evidence type="ECO:0000313" key="5">
    <source>
        <dbReference type="Proteomes" id="UP001424532"/>
    </source>
</evidence>
<feature type="domain" description="ABC transporter" evidence="3">
    <location>
        <begin position="15"/>
        <end position="236"/>
    </location>
</feature>
<dbReference type="InterPro" id="IPR003439">
    <property type="entry name" value="ABC_transporter-like_ATP-bd"/>
</dbReference>
<name>A0ABV0DEQ5_9PSED</name>
<dbReference type="GO" id="GO:0005524">
    <property type="term" value="F:ATP binding"/>
    <property type="evidence" value="ECO:0007669"/>
    <property type="project" value="UniProtKB-KW"/>
</dbReference>
<dbReference type="PANTHER" id="PTHR43119:SF1">
    <property type="entry name" value="ABC TRANSPORTER DOMAIN-CONTAINING PROTEIN"/>
    <property type="match status" value="1"/>
</dbReference>
<organism evidence="4 5">
    <name type="scientific">Pseudomonas sichuanensis</name>
    <dbReference type="NCBI Taxonomy" id="2213015"/>
    <lineage>
        <taxon>Bacteria</taxon>
        <taxon>Pseudomonadati</taxon>
        <taxon>Pseudomonadota</taxon>
        <taxon>Gammaproteobacteria</taxon>
        <taxon>Pseudomonadales</taxon>
        <taxon>Pseudomonadaceae</taxon>
        <taxon>Pseudomonas</taxon>
    </lineage>
</organism>
<dbReference type="PROSITE" id="PS50893">
    <property type="entry name" value="ABC_TRANSPORTER_2"/>
    <property type="match status" value="1"/>
</dbReference>
<reference evidence="4 5" key="1">
    <citation type="submission" date="2024-05" db="EMBL/GenBank/DDBJ databases">
        <title>Sequence of Lycoming College course isolates.</title>
        <authorList>
            <person name="Reigle C.A."/>
            <person name="Newman J.D."/>
        </authorList>
    </citation>
    <scope>NUCLEOTIDE SEQUENCE [LARGE SCALE GENOMIC DNA]</scope>
    <source>
        <strain evidence="4 5">CAR-09</strain>
    </source>
</reference>
<keyword evidence="5" id="KW-1185">Reference proteome</keyword>
<dbReference type="InterPro" id="IPR003593">
    <property type="entry name" value="AAA+_ATPase"/>
</dbReference>
<protein>
    <submittedName>
        <fullName evidence="4">ATP-binding cassette domain-containing protein</fullName>
    </submittedName>
</protein>
<dbReference type="Gene3D" id="3.40.50.300">
    <property type="entry name" value="P-loop containing nucleotide triphosphate hydrolases"/>
    <property type="match status" value="1"/>
</dbReference>
<dbReference type="EMBL" id="JBDLYL010000009">
    <property type="protein sequence ID" value="MEN8640270.1"/>
    <property type="molecule type" value="Genomic_DNA"/>
</dbReference>
<keyword evidence="2 4" id="KW-0067">ATP-binding</keyword>
<dbReference type="PANTHER" id="PTHR43119">
    <property type="entry name" value="ABC TRANSPORT PROTEIN ATP-BINDING COMPONENT-RELATED"/>
    <property type="match status" value="1"/>
</dbReference>
<dbReference type="Pfam" id="PF00005">
    <property type="entry name" value="ABC_tran"/>
    <property type="match status" value="1"/>
</dbReference>
<evidence type="ECO:0000313" key="4">
    <source>
        <dbReference type="EMBL" id="MEN8640270.1"/>
    </source>
</evidence>
<dbReference type="InterPro" id="IPR027417">
    <property type="entry name" value="P-loop_NTPase"/>
</dbReference>
<evidence type="ECO:0000256" key="1">
    <source>
        <dbReference type="ARBA" id="ARBA00022741"/>
    </source>
</evidence>
<sequence>MSSRPSPSERMPALVEARHLGRTNATGQAPLLAPADFSLCAGDRVAISGHSGAGKSVFLRLLALLDSPSSGEIIWMGSPVTAQAITRYRSCVCYLAQRPALVDGSVRDNLQLPFTLKALRPHTFDIDAANQLLGLAGKPKGFVDKAASDLSGGEAQIVALIRVLLMQPHVILFDEPTSALDPQSVAAVETLVMNWFNAANQQRAYVWVSHDHAQAQRMSSRQLTLQQGTLLAEYRT</sequence>
<proteinExistence type="predicted"/>
<keyword evidence="1" id="KW-0547">Nucleotide-binding</keyword>